<organism evidence="1 2">
    <name type="scientific">Dendrolimus kikuchii</name>
    <dbReference type="NCBI Taxonomy" id="765133"/>
    <lineage>
        <taxon>Eukaryota</taxon>
        <taxon>Metazoa</taxon>
        <taxon>Ecdysozoa</taxon>
        <taxon>Arthropoda</taxon>
        <taxon>Hexapoda</taxon>
        <taxon>Insecta</taxon>
        <taxon>Pterygota</taxon>
        <taxon>Neoptera</taxon>
        <taxon>Endopterygota</taxon>
        <taxon>Lepidoptera</taxon>
        <taxon>Glossata</taxon>
        <taxon>Ditrysia</taxon>
        <taxon>Bombycoidea</taxon>
        <taxon>Lasiocampidae</taxon>
        <taxon>Dendrolimus</taxon>
    </lineage>
</organism>
<dbReference type="Proteomes" id="UP000824533">
    <property type="component" value="Linkage Group LG25"/>
</dbReference>
<reference evidence="1 2" key="1">
    <citation type="journal article" date="2021" name="Front. Genet.">
        <title>Chromosome-Level Genome Assembly Reveals Significant Gene Expansion in the Toll and IMD Signaling Pathways of Dendrolimus kikuchii.</title>
        <authorList>
            <person name="Zhou J."/>
            <person name="Wu P."/>
            <person name="Xiong Z."/>
            <person name="Liu N."/>
            <person name="Zhao N."/>
            <person name="Ji M."/>
            <person name="Qiu Y."/>
            <person name="Yang B."/>
        </authorList>
    </citation>
    <scope>NUCLEOTIDE SEQUENCE [LARGE SCALE GENOMIC DNA]</scope>
    <source>
        <strain evidence="1">Ann1</strain>
    </source>
</reference>
<keyword evidence="2" id="KW-1185">Reference proteome</keyword>
<proteinExistence type="predicted"/>
<comment type="caution">
    <text evidence="1">The sequence shown here is derived from an EMBL/GenBank/DDBJ whole genome shotgun (WGS) entry which is preliminary data.</text>
</comment>
<evidence type="ECO:0000313" key="2">
    <source>
        <dbReference type="Proteomes" id="UP000824533"/>
    </source>
</evidence>
<sequence>MVAPFLKQFYAVSAVWVNMLAQGMLLSYTTSLLPALKEPDSPIRADIHTASWLASSVGVAGIPGFLLSSSLMDLYGRKITHFIVILPGAIGWLMIYFATNIPTLMVGRILGGMSTGATVSLGAVVIGEYSSPKYRGIFLNLKTASVCMGGMLIHILGHFYHWRSVAMMALAPNIFALIIIYTWPESPAWLASKKQYEQSKISFYWLRGQSEESIEELEKMIRTQKLKTMLTRKVRYLESIAEFFKKFTKKDFVKPLIIILVGSLLLEMCGRHLFPAYALQIIGEITGSKSQSFYYTLATDVIITASAVSSSILVKIMKRRTLLFSTGYAAFFVLMIVCTYLFLVSKEIISKDYPWIPIGLFVIYFILANLGCTPIPLALLGEVFPLAHRGTGSAVSGIWMSLCLMLSLQLTPHMLDSIKVYGTFAVFGIVIGITLTILYFMMPETKDKTLQEIEDYFNYGKFENDIDDDPEVKIKMTKNDLDDNVNDRVR</sequence>
<gene>
    <name evidence="1" type="ORF">K1T71_013404</name>
</gene>
<protein>
    <submittedName>
        <fullName evidence="1">Uncharacterized protein</fullName>
    </submittedName>
</protein>
<accession>A0ACC1CI49</accession>
<name>A0ACC1CI49_9NEOP</name>
<evidence type="ECO:0000313" key="1">
    <source>
        <dbReference type="EMBL" id="KAJ0171205.1"/>
    </source>
</evidence>
<dbReference type="EMBL" id="CM034411">
    <property type="protein sequence ID" value="KAJ0171205.1"/>
    <property type="molecule type" value="Genomic_DNA"/>
</dbReference>